<dbReference type="SUPFAM" id="SSF53300">
    <property type="entry name" value="vWA-like"/>
    <property type="match status" value="1"/>
</dbReference>
<organism evidence="2 3">
    <name type="scientific">Desmophyllum pertusum</name>
    <dbReference type="NCBI Taxonomy" id="174260"/>
    <lineage>
        <taxon>Eukaryota</taxon>
        <taxon>Metazoa</taxon>
        <taxon>Cnidaria</taxon>
        <taxon>Anthozoa</taxon>
        <taxon>Hexacorallia</taxon>
        <taxon>Scleractinia</taxon>
        <taxon>Caryophylliina</taxon>
        <taxon>Caryophylliidae</taxon>
        <taxon>Desmophyllum</taxon>
    </lineage>
</organism>
<dbReference type="EMBL" id="MU826830">
    <property type="protein sequence ID" value="KAJ7373648.1"/>
    <property type="molecule type" value="Genomic_DNA"/>
</dbReference>
<evidence type="ECO:0000256" key="1">
    <source>
        <dbReference type="SAM" id="MobiDB-lite"/>
    </source>
</evidence>
<accession>A0A9X0CTI5</accession>
<keyword evidence="3" id="KW-1185">Reference proteome</keyword>
<proteinExistence type="predicted"/>
<comment type="caution">
    <text evidence="2">The sequence shown here is derived from an EMBL/GenBank/DDBJ whole genome shotgun (WGS) entry which is preliminary data.</text>
</comment>
<dbReference type="Gene3D" id="3.40.50.410">
    <property type="entry name" value="von Willebrand factor, type A domain"/>
    <property type="match status" value="1"/>
</dbReference>
<dbReference type="AlphaFoldDB" id="A0A9X0CTI5"/>
<dbReference type="Proteomes" id="UP001163046">
    <property type="component" value="Unassembled WGS sequence"/>
</dbReference>
<evidence type="ECO:0000313" key="3">
    <source>
        <dbReference type="Proteomes" id="UP001163046"/>
    </source>
</evidence>
<feature type="compositionally biased region" description="Basic and acidic residues" evidence="1">
    <location>
        <begin position="1"/>
        <end position="11"/>
    </location>
</feature>
<feature type="compositionally biased region" description="Polar residues" evidence="1">
    <location>
        <begin position="15"/>
        <end position="37"/>
    </location>
</feature>
<name>A0A9X0CTI5_9CNID</name>
<sequence length="145" mass="15848">MDQSVRERMDALESGTDSQDVSSIMHQNISSINNNVTEEPHTSKRTASEAFQHISTSQAVPAIIIDDDDEDFESPSTSKRSKKTKASTSGGQSDSEASNGEFDADIVFALDYSSSVSEEELRKEINFVEDLANTWNVTPGNAKLL</sequence>
<feature type="region of interest" description="Disordered" evidence="1">
    <location>
        <begin position="1"/>
        <end position="100"/>
    </location>
</feature>
<gene>
    <name evidence="2" type="ORF">OS493_011257</name>
</gene>
<reference evidence="2" key="1">
    <citation type="submission" date="2023-01" db="EMBL/GenBank/DDBJ databases">
        <title>Genome assembly of the deep-sea coral Lophelia pertusa.</title>
        <authorList>
            <person name="Herrera S."/>
            <person name="Cordes E."/>
        </authorList>
    </citation>
    <scope>NUCLEOTIDE SEQUENCE</scope>
    <source>
        <strain evidence="2">USNM1676648</strain>
        <tissue evidence="2">Polyp</tissue>
    </source>
</reference>
<dbReference type="InterPro" id="IPR036465">
    <property type="entry name" value="vWFA_dom_sf"/>
</dbReference>
<protein>
    <submittedName>
        <fullName evidence="2">Uncharacterized protein</fullName>
    </submittedName>
</protein>
<evidence type="ECO:0000313" key="2">
    <source>
        <dbReference type="EMBL" id="KAJ7373648.1"/>
    </source>
</evidence>